<dbReference type="PANTHER" id="PTHR38454:SF1">
    <property type="entry name" value="INTEGRAL MEMBRANE PROTEIN"/>
    <property type="match status" value="1"/>
</dbReference>
<dbReference type="Pfam" id="PF09586">
    <property type="entry name" value="YfhO"/>
    <property type="match status" value="1"/>
</dbReference>
<sequence>KPNYKFNLKKFTEKISFGSVAILENNNSFPRAFLVKEIKVVKNEKKSTEEIVKNLNNLKNIAVVESQENLALPFSNINPKFPSSVKFLSYNSGEVKLNVESPQNSFLVLTDTYFPGWKAFVDNKETKIYKTNLSFRGIFIPEGKHEIVFVYQPLSFEIGKYISLGTLCLLMVILFLDHYLKLKGKLPL</sequence>
<dbReference type="AlphaFoldDB" id="A0A2M7BAT1"/>
<evidence type="ECO:0000256" key="1">
    <source>
        <dbReference type="SAM" id="Phobius"/>
    </source>
</evidence>
<organism evidence="2 3">
    <name type="scientific">Candidatus Shapirobacteria bacterium CG03_land_8_20_14_0_80_39_12</name>
    <dbReference type="NCBI Taxonomy" id="1974879"/>
    <lineage>
        <taxon>Bacteria</taxon>
        <taxon>Candidatus Shapironibacteriota</taxon>
    </lineage>
</organism>
<proteinExistence type="predicted"/>
<name>A0A2M7BAT1_9BACT</name>
<dbReference type="PANTHER" id="PTHR38454">
    <property type="entry name" value="INTEGRAL MEMBRANE PROTEIN-RELATED"/>
    <property type="match status" value="1"/>
</dbReference>
<comment type="caution">
    <text evidence="2">The sequence shown here is derived from an EMBL/GenBank/DDBJ whole genome shotgun (WGS) entry which is preliminary data.</text>
</comment>
<protein>
    <recommendedName>
        <fullName evidence="4">YfhO family protein</fullName>
    </recommendedName>
</protein>
<dbReference type="InterPro" id="IPR018580">
    <property type="entry name" value="Uncharacterised_YfhO"/>
</dbReference>
<feature type="non-terminal residue" evidence="2">
    <location>
        <position position="1"/>
    </location>
</feature>
<keyword evidence="1" id="KW-0812">Transmembrane</keyword>
<evidence type="ECO:0008006" key="4">
    <source>
        <dbReference type="Google" id="ProtNLM"/>
    </source>
</evidence>
<accession>A0A2M7BAT1</accession>
<evidence type="ECO:0000313" key="2">
    <source>
        <dbReference type="EMBL" id="PIV00238.1"/>
    </source>
</evidence>
<feature type="transmembrane region" description="Helical" evidence="1">
    <location>
        <begin position="161"/>
        <end position="180"/>
    </location>
</feature>
<gene>
    <name evidence="2" type="ORF">COS54_03325</name>
</gene>
<dbReference type="Proteomes" id="UP000229631">
    <property type="component" value="Unassembled WGS sequence"/>
</dbReference>
<evidence type="ECO:0000313" key="3">
    <source>
        <dbReference type="Proteomes" id="UP000229631"/>
    </source>
</evidence>
<reference evidence="3" key="1">
    <citation type="submission" date="2017-09" db="EMBL/GenBank/DDBJ databases">
        <title>Depth-based differentiation of microbial function through sediment-hosted aquifers and enrichment of novel symbionts in the deep terrestrial subsurface.</title>
        <authorList>
            <person name="Probst A.J."/>
            <person name="Ladd B."/>
            <person name="Jarett J.K."/>
            <person name="Geller-Mcgrath D.E."/>
            <person name="Sieber C.M.K."/>
            <person name="Emerson J.B."/>
            <person name="Anantharaman K."/>
            <person name="Thomas B.C."/>
            <person name="Malmstrom R."/>
            <person name="Stieglmeier M."/>
            <person name="Klingl A."/>
            <person name="Woyke T."/>
            <person name="Ryan C.M."/>
            <person name="Banfield J.F."/>
        </authorList>
    </citation>
    <scope>NUCLEOTIDE SEQUENCE [LARGE SCALE GENOMIC DNA]</scope>
</reference>
<dbReference type="EMBL" id="PEVC01000059">
    <property type="protein sequence ID" value="PIV00238.1"/>
    <property type="molecule type" value="Genomic_DNA"/>
</dbReference>
<keyword evidence="1" id="KW-0472">Membrane</keyword>
<keyword evidence="1" id="KW-1133">Transmembrane helix</keyword>